<protein>
    <submittedName>
        <fullName evidence="1">Uncharacterized protein</fullName>
    </submittedName>
</protein>
<reference evidence="1" key="1">
    <citation type="submission" date="2014-11" db="EMBL/GenBank/DDBJ databases">
        <authorList>
            <person name="Amaro Gonzalez C."/>
        </authorList>
    </citation>
    <scope>NUCLEOTIDE SEQUENCE</scope>
</reference>
<accession>A0A0E9XBV2</accession>
<name>A0A0E9XBV2_ANGAN</name>
<proteinExistence type="predicted"/>
<evidence type="ECO:0000313" key="1">
    <source>
        <dbReference type="EMBL" id="JAI00135.1"/>
    </source>
</evidence>
<organism evidence="1">
    <name type="scientific">Anguilla anguilla</name>
    <name type="common">European freshwater eel</name>
    <name type="synonym">Muraena anguilla</name>
    <dbReference type="NCBI Taxonomy" id="7936"/>
    <lineage>
        <taxon>Eukaryota</taxon>
        <taxon>Metazoa</taxon>
        <taxon>Chordata</taxon>
        <taxon>Craniata</taxon>
        <taxon>Vertebrata</taxon>
        <taxon>Euteleostomi</taxon>
        <taxon>Actinopterygii</taxon>
        <taxon>Neopterygii</taxon>
        <taxon>Teleostei</taxon>
        <taxon>Anguilliformes</taxon>
        <taxon>Anguillidae</taxon>
        <taxon>Anguilla</taxon>
    </lineage>
</organism>
<sequence>MDTWKATDRGPMQRIQSRTLWQTLSVRVPSAMVANVSAVCPFLHHCVCEPLCRLPSFPTSSFQFHLVSFNKN</sequence>
<dbReference type="EMBL" id="GBXM01008443">
    <property type="protein sequence ID" value="JAI00135.1"/>
    <property type="molecule type" value="Transcribed_RNA"/>
</dbReference>
<dbReference type="AlphaFoldDB" id="A0A0E9XBV2"/>
<reference evidence="1" key="2">
    <citation type="journal article" date="2015" name="Fish Shellfish Immunol.">
        <title>Early steps in the European eel (Anguilla anguilla)-Vibrio vulnificus interaction in the gills: Role of the RtxA13 toxin.</title>
        <authorList>
            <person name="Callol A."/>
            <person name="Pajuelo D."/>
            <person name="Ebbesson L."/>
            <person name="Teles M."/>
            <person name="MacKenzie S."/>
            <person name="Amaro C."/>
        </authorList>
    </citation>
    <scope>NUCLEOTIDE SEQUENCE</scope>
</reference>